<feature type="transmembrane region" description="Helical" evidence="10">
    <location>
        <begin position="394"/>
        <end position="415"/>
    </location>
</feature>
<evidence type="ECO:0000256" key="10">
    <source>
        <dbReference type="SAM" id="Phobius"/>
    </source>
</evidence>
<reference evidence="11 12" key="1">
    <citation type="submission" date="2019-02" db="EMBL/GenBank/DDBJ databases">
        <title>Prokaryotic population dynamics and viral predation in marine succession experiment using metagenomics: the confinement effect.</title>
        <authorList>
            <person name="Haro-Moreno J.M."/>
            <person name="Rodriguez-Valera F."/>
            <person name="Lopez-Perez M."/>
        </authorList>
    </citation>
    <scope>NUCLEOTIDE SEQUENCE [LARGE SCALE GENOMIC DNA]</scope>
    <source>
        <strain evidence="11">MED-G170</strain>
    </source>
</reference>
<keyword evidence="9" id="KW-0046">Antibiotic resistance</keyword>
<evidence type="ECO:0000256" key="8">
    <source>
        <dbReference type="ARBA" id="ARBA00023136"/>
    </source>
</evidence>
<evidence type="ECO:0000256" key="7">
    <source>
        <dbReference type="ARBA" id="ARBA00022989"/>
    </source>
</evidence>
<feature type="transmembrane region" description="Helical" evidence="10">
    <location>
        <begin position="240"/>
        <end position="265"/>
    </location>
</feature>
<keyword evidence="5" id="KW-1003">Cell membrane</keyword>
<organism evidence="11 12">
    <name type="scientific">SAR92 clade bacterium</name>
    <dbReference type="NCBI Taxonomy" id="2315479"/>
    <lineage>
        <taxon>Bacteria</taxon>
        <taxon>Pseudomonadati</taxon>
        <taxon>Pseudomonadota</taxon>
        <taxon>Gammaproteobacteria</taxon>
        <taxon>Cellvibrionales</taxon>
        <taxon>Porticoccaceae</taxon>
        <taxon>SAR92 clade</taxon>
    </lineage>
</organism>
<comment type="subcellular location">
    <subcellularLocation>
        <location evidence="1">Cell inner membrane</location>
        <topology evidence="1">Multi-pass membrane protein</topology>
    </subcellularLocation>
</comment>
<evidence type="ECO:0000313" key="11">
    <source>
        <dbReference type="EMBL" id="RZO19160.1"/>
    </source>
</evidence>
<dbReference type="GO" id="GO:0005886">
    <property type="term" value="C:plasma membrane"/>
    <property type="evidence" value="ECO:0007669"/>
    <property type="project" value="UniProtKB-SubCell"/>
</dbReference>
<feature type="transmembrane region" description="Helical" evidence="10">
    <location>
        <begin position="357"/>
        <end position="382"/>
    </location>
</feature>
<dbReference type="Pfam" id="PF01554">
    <property type="entry name" value="MatE"/>
    <property type="match status" value="2"/>
</dbReference>
<keyword evidence="8 10" id="KW-0472">Membrane</keyword>
<evidence type="ECO:0000256" key="5">
    <source>
        <dbReference type="ARBA" id="ARBA00022475"/>
    </source>
</evidence>
<gene>
    <name evidence="11" type="ORF">EVB03_08775</name>
</gene>
<dbReference type="InterPro" id="IPR045070">
    <property type="entry name" value="MATE_MepA-like"/>
</dbReference>
<dbReference type="PANTHER" id="PTHR43823:SF3">
    <property type="entry name" value="MULTIDRUG EXPORT PROTEIN MEPA"/>
    <property type="match status" value="1"/>
</dbReference>
<dbReference type="Proteomes" id="UP000315889">
    <property type="component" value="Unassembled WGS sequence"/>
</dbReference>
<feature type="transmembrane region" description="Helical" evidence="10">
    <location>
        <begin position="28"/>
        <end position="48"/>
    </location>
</feature>
<dbReference type="GO" id="GO:0046677">
    <property type="term" value="P:response to antibiotic"/>
    <property type="evidence" value="ECO:0007669"/>
    <property type="project" value="UniProtKB-KW"/>
</dbReference>
<comment type="similarity">
    <text evidence="2">Belongs to the multi antimicrobial extrusion (MATE) (TC 2.A.66.1) family. MepA subfamily.</text>
</comment>
<feature type="transmembrane region" description="Helical" evidence="10">
    <location>
        <begin position="316"/>
        <end position="337"/>
    </location>
</feature>
<keyword evidence="4" id="KW-0813">Transport</keyword>
<evidence type="ECO:0000256" key="1">
    <source>
        <dbReference type="ARBA" id="ARBA00004429"/>
    </source>
</evidence>
<name>A0A520MD75_9GAMM</name>
<dbReference type="InterPro" id="IPR051327">
    <property type="entry name" value="MATE_MepA_subfamily"/>
</dbReference>
<dbReference type="EMBL" id="SHBP01000017">
    <property type="protein sequence ID" value="RZO19160.1"/>
    <property type="molecule type" value="Genomic_DNA"/>
</dbReference>
<dbReference type="CDD" id="cd13143">
    <property type="entry name" value="MATE_MepA_like"/>
    <property type="match status" value="1"/>
</dbReference>
<evidence type="ECO:0000256" key="9">
    <source>
        <dbReference type="ARBA" id="ARBA00023251"/>
    </source>
</evidence>
<keyword evidence="7 10" id="KW-1133">Transmembrane helix</keyword>
<dbReference type="GO" id="GO:0042910">
    <property type="term" value="F:xenobiotic transmembrane transporter activity"/>
    <property type="evidence" value="ECO:0007669"/>
    <property type="project" value="InterPro"/>
</dbReference>
<feature type="transmembrane region" description="Helical" evidence="10">
    <location>
        <begin position="54"/>
        <end position="76"/>
    </location>
</feature>
<proteinExistence type="inferred from homology"/>
<feature type="transmembrane region" description="Helical" evidence="10">
    <location>
        <begin position="139"/>
        <end position="161"/>
    </location>
</feature>
<evidence type="ECO:0000256" key="4">
    <source>
        <dbReference type="ARBA" id="ARBA00022448"/>
    </source>
</evidence>
<feature type="transmembrane region" description="Helical" evidence="10">
    <location>
        <begin position="97"/>
        <end position="119"/>
    </location>
</feature>
<dbReference type="InterPro" id="IPR002528">
    <property type="entry name" value="MATE_fam"/>
</dbReference>
<evidence type="ECO:0000256" key="2">
    <source>
        <dbReference type="ARBA" id="ARBA00008417"/>
    </source>
</evidence>
<feature type="transmembrane region" description="Helical" evidence="10">
    <location>
        <begin position="271"/>
        <end position="295"/>
    </location>
</feature>
<feature type="transmembrane region" description="Helical" evidence="10">
    <location>
        <begin position="168"/>
        <end position="192"/>
    </location>
</feature>
<dbReference type="PIRSF" id="PIRSF006603">
    <property type="entry name" value="DinF"/>
    <property type="match status" value="1"/>
</dbReference>
<feature type="transmembrane region" description="Helical" evidence="10">
    <location>
        <begin position="421"/>
        <end position="442"/>
    </location>
</feature>
<comment type="caution">
    <text evidence="11">The sequence shown here is derived from an EMBL/GenBank/DDBJ whole genome shotgun (WGS) entry which is preliminary data.</text>
</comment>
<dbReference type="InterPro" id="IPR048279">
    <property type="entry name" value="MdtK-like"/>
</dbReference>
<keyword evidence="6 10" id="KW-0812">Transmembrane</keyword>
<evidence type="ECO:0000256" key="6">
    <source>
        <dbReference type="ARBA" id="ARBA00022692"/>
    </source>
</evidence>
<accession>A0A520MD75</accession>
<dbReference type="AlphaFoldDB" id="A0A520MD75"/>
<evidence type="ECO:0000256" key="3">
    <source>
        <dbReference type="ARBA" id="ARBA00022106"/>
    </source>
</evidence>
<dbReference type="PANTHER" id="PTHR43823">
    <property type="entry name" value="SPORULATION PROTEIN YKVU"/>
    <property type="match status" value="1"/>
</dbReference>
<dbReference type="GO" id="GO:0015297">
    <property type="term" value="F:antiporter activity"/>
    <property type="evidence" value="ECO:0007669"/>
    <property type="project" value="InterPro"/>
</dbReference>
<evidence type="ECO:0000313" key="12">
    <source>
        <dbReference type="Proteomes" id="UP000315889"/>
    </source>
</evidence>
<feature type="transmembrane region" description="Helical" evidence="10">
    <location>
        <begin position="198"/>
        <end position="219"/>
    </location>
</feature>
<sequence length="464" mass="50704">MNTDSPADNDALEGPIVPTFIRYMMPSLLGMIAMTSGSLVDGMFIGNYEGVTALAAVNLIIPITTLLFGVSMMISIGGSVRGGKYLGEENTPAASAIFSKTLMFMVVYGLIVIALGLIFETKIFVSLGADETLFPVMSEYYRIIFPFLFFQFIVIQIYFFIRLDGFPNLAALALAIGAAVNIILDYLFIAVYGWGLTGAALATGLSEVMSLAVMLFYFVHPQRKISFGLRQNNWREVFQAAYNGISEFINEVSGALIGFIFNWMLIQRAGVTGVAAITLVNYLLFVGFMAYFAISDSIQVIISQNFGARNHERIHAFLRIAGIMIFGVSAVIISLLVAGSESLIGLFIDVERDSETLALALEFVAYIWPVFIFAGFTMLISGYLTAVHRPFQSALVASCRSLIMPAGLLILFYMLLSDYRFVAAISVAEAISFVLAVTLYLYHTPTIIIGSDQLARKPGSSLDD</sequence>
<protein>
    <recommendedName>
        <fullName evidence="3">Multidrug export protein MepA</fullName>
    </recommendedName>
</protein>